<name>A0A9J6ZNX5_9BACT</name>
<keyword evidence="2" id="KW-0808">Transferase</keyword>
<evidence type="ECO:0000259" key="1">
    <source>
        <dbReference type="Pfam" id="PF04101"/>
    </source>
</evidence>
<sequence length="359" mass="40783">MTESPIYQLQATKVLVCPLDWGLGHATRCIPIIRILTSRGIKVVVACSPQLKPLFINEVPELELDTFEGARIRYSRSSHLVPRLLADLPLLLLWYFRERRFTKTLVTRHKADCIISDNRYGVRQGGIKNILITHQLAPIMPRLLKWAEPIAAWVFQTVIKSFDECWVPDLPMPDSLAGLLVHRYPLPYNVRFIGPQSRFTDCDKPDIFRSENQQESTSANEYELLGIVSGPEPQRSILLDIMIRQFSTYSGKSLILTGRPEQGAPKIVKTDQGPDLAPHLETAQLKALLTRTPYIVCRSGYSTIMDLYYLGRSAIIIPTPGQTEQEYLSQYHSSRHLAISQDEFVTATLSSLLERLLRL</sequence>
<dbReference type="RefSeq" id="WP_250723595.1">
    <property type="nucleotide sequence ID" value="NZ_CP098400.1"/>
</dbReference>
<dbReference type="KEGG" id="alkq:M9189_12185"/>
<dbReference type="Pfam" id="PF04101">
    <property type="entry name" value="Glyco_tran_28_C"/>
    <property type="match status" value="1"/>
</dbReference>
<evidence type="ECO:0000313" key="2">
    <source>
        <dbReference type="EMBL" id="URW79610.1"/>
    </source>
</evidence>
<protein>
    <submittedName>
        <fullName evidence="2">Glycosyl transferase family 28</fullName>
    </submittedName>
</protein>
<dbReference type="EMBL" id="CP098400">
    <property type="protein sequence ID" value="URW79610.1"/>
    <property type="molecule type" value="Genomic_DNA"/>
</dbReference>
<dbReference type="InterPro" id="IPR007235">
    <property type="entry name" value="Glyco_trans_28_C"/>
</dbReference>
<keyword evidence="3" id="KW-1185">Reference proteome</keyword>
<dbReference type="GO" id="GO:0016758">
    <property type="term" value="F:hexosyltransferase activity"/>
    <property type="evidence" value="ECO:0007669"/>
    <property type="project" value="InterPro"/>
</dbReference>
<evidence type="ECO:0000313" key="3">
    <source>
        <dbReference type="Proteomes" id="UP001056426"/>
    </source>
</evidence>
<dbReference type="AlphaFoldDB" id="A0A9J6ZNX5"/>
<reference evidence="2" key="1">
    <citation type="submission" date="2022-05" db="EMBL/GenBank/DDBJ databases">
        <authorList>
            <person name="Sun X."/>
        </authorList>
    </citation>
    <scope>NUCLEOTIDE SEQUENCE</scope>
    <source>
        <strain evidence="2">Ai-910</strain>
    </source>
</reference>
<accession>A0A9J6ZNX5</accession>
<dbReference type="Gene3D" id="3.40.50.2000">
    <property type="entry name" value="Glycogen Phosphorylase B"/>
    <property type="match status" value="1"/>
</dbReference>
<dbReference type="Proteomes" id="UP001056426">
    <property type="component" value="Chromosome"/>
</dbReference>
<reference evidence="2" key="2">
    <citation type="submission" date="2022-06" db="EMBL/GenBank/DDBJ databases">
        <title>Xiashengella guii gen. nov. sp. nov., a bacterium isolated form anaerobic digestion tank.</title>
        <authorList>
            <person name="Huang H."/>
        </authorList>
    </citation>
    <scope>NUCLEOTIDE SEQUENCE</scope>
    <source>
        <strain evidence="2">Ai-910</strain>
    </source>
</reference>
<proteinExistence type="predicted"/>
<dbReference type="SUPFAM" id="SSF53756">
    <property type="entry name" value="UDP-Glycosyltransferase/glycogen phosphorylase"/>
    <property type="match status" value="1"/>
</dbReference>
<gene>
    <name evidence="2" type="ORF">M9189_12185</name>
</gene>
<feature type="domain" description="Glycosyl transferase family 28 C-terminal" evidence="1">
    <location>
        <begin position="289"/>
        <end position="328"/>
    </location>
</feature>
<organism evidence="2 3">
    <name type="scientific">Xiashengella succiniciproducens</name>
    <dbReference type="NCBI Taxonomy" id="2949635"/>
    <lineage>
        <taxon>Bacteria</taxon>
        <taxon>Pseudomonadati</taxon>
        <taxon>Bacteroidota</taxon>
        <taxon>Bacteroidia</taxon>
        <taxon>Marinilabiliales</taxon>
        <taxon>Marinilabiliaceae</taxon>
        <taxon>Xiashengella</taxon>
    </lineage>
</organism>